<name>F0VFE9_NEOCL</name>
<feature type="signal peptide" evidence="3">
    <location>
        <begin position="1"/>
        <end position="19"/>
    </location>
</feature>
<evidence type="ECO:0000313" key="5">
    <source>
        <dbReference type="EMBL" id="CEL66417.1"/>
    </source>
</evidence>
<dbReference type="EMBL" id="LN714481">
    <property type="protein sequence ID" value="CEL66417.1"/>
    <property type="molecule type" value="Genomic_DNA"/>
</dbReference>
<sequence length="311" mass="34649">MRLFCPVYILLALPAGALAADMVPRGRQPGDVGSQSARNDFSDPEWHQDEEQEESSSGDLDRGRQGDHRPGPYNFLSPPKEFTPYRVGQTEYPLPEDGFDGLAGPPHRPPVRPLTGTTLYNSLSSADEGESPRRHAEQPRDGYGGAVPHPYPQQTAPGPRMPGYPPPIPRESFPDGNGRAPPYLALNQPGEGGSSGHVPANEVGRGQMGRRRQRWLRDETDESVNDETVMRPEEPARLRGLKTFAASVIFGALGFPTVAGALRMLAWWRLLRSMQDWESNVHERSLYKELKRERNKRKAQRRAVVRGTYVP</sequence>
<feature type="compositionally biased region" description="Polar residues" evidence="1">
    <location>
        <begin position="115"/>
        <end position="125"/>
    </location>
</feature>
<feature type="compositionally biased region" description="Basic and acidic residues" evidence="1">
    <location>
        <begin position="40"/>
        <end position="49"/>
    </location>
</feature>
<feature type="compositionally biased region" description="Pro residues" evidence="1">
    <location>
        <begin position="159"/>
        <end position="169"/>
    </location>
</feature>
<reference evidence="4" key="1">
    <citation type="submission" date="2011-02" db="EMBL/GenBank/DDBJ databases">
        <authorList>
            <person name="Aslett M."/>
        </authorList>
    </citation>
    <scope>NUCLEOTIDE SEQUENCE</scope>
    <source>
        <strain evidence="4">Liverpool</strain>
    </source>
</reference>
<evidence type="ECO:0000256" key="2">
    <source>
        <dbReference type="SAM" id="Phobius"/>
    </source>
</evidence>
<dbReference type="AlphaFoldDB" id="F0VFE9"/>
<evidence type="ECO:0008006" key="7">
    <source>
        <dbReference type="Google" id="ProtNLM"/>
    </source>
</evidence>
<reference evidence="5" key="4">
    <citation type="journal article" date="2015" name="PLoS ONE">
        <title>Comprehensive Evaluation of Toxoplasma gondii VEG and Neospora caninum LIV Genomes with Tachyzoite Stage Transcriptome and Proteome Defines Novel Transcript Features.</title>
        <authorList>
            <person name="Ramaprasad A."/>
            <person name="Mourier T."/>
            <person name="Naeem R."/>
            <person name="Malas T.B."/>
            <person name="Moussa E."/>
            <person name="Panigrahi A."/>
            <person name="Vermont S.J."/>
            <person name="Otto T.D."/>
            <person name="Wastling J."/>
            <person name="Pain A."/>
        </authorList>
    </citation>
    <scope>NUCLEOTIDE SEQUENCE</scope>
    <source>
        <strain evidence="5">Liverpool</strain>
    </source>
</reference>
<keyword evidence="3" id="KW-0732">Signal</keyword>
<feature type="transmembrane region" description="Helical" evidence="2">
    <location>
        <begin position="244"/>
        <end position="265"/>
    </location>
</feature>
<reference evidence="4" key="2">
    <citation type="submission" date="2011-03" db="EMBL/GenBank/DDBJ databases">
        <title>Comparative genomics and transcriptomics of Neospora caninum and Toxoplasma gondii.</title>
        <authorList>
            <person name="Reid A.J."/>
            <person name="Sohal A."/>
            <person name="Harris D."/>
            <person name="Quail M."/>
            <person name="Sanders M."/>
            <person name="Berriman M."/>
            <person name="Wastling J.M."/>
            <person name="Pain A."/>
        </authorList>
    </citation>
    <scope>NUCLEOTIDE SEQUENCE</scope>
    <source>
        <strain evidence="4">Liverpool</strain>
    </source>
</reference>
<evidence type="ECO:0000313" key="6">
    <source>
        <dbReference type="Proteomes" id="UP000007494"/>
    </source>
</evidence>
<protein>
    <recommendedName>
        <fullName evidence="7">Transmembrane protein</fullName>
    </recommendedName>
</protein>
<keyword evidence="6" id="KW-1185">Reference proteome</keyword>
<feature type="compositionally biased region" description="Basic and acidic residues" evidence="1">
    <location>
        <begin position="130"/>
        <end position="140"/>
    </location>
</feature>
<gene>
    <name evidence="5" type="ORF">BN1204_022320</name>
    <name evidence="4" type="ORF">NCLIV_022320</name>
</gene>
<keyword evidence="2" id="KW-1133">Transmembrane helix</keyword>
<feature type="region of interest" description="Disordered" evidence="1">
    <location>
        <begin position="27"/>
        <end position="214"/>
    </location>
</feature>
<dbReference type="EMBL" id="FR823388">
    <property type="protein sequence ID" value="CBZ52443.1"/>
    <property type="molecule type" value="Genomic_DNA"/>
</dbReference>
<organism evidence="4 6">
    <name type="scientific">Neospora caninum (strain Liverpool)</name>
    <dbReference type="NCBI Taxonomy" id="572307"/>
    <lineage>
        <taxon>Eukaryota</taxon>
        <taxon>Sar</taxon>
        <taxon>Alveolata</taxon>
        <taxon>Apicomplexa</taxon>
        <taxon>Conoidasida</taxon>
        <taxon>Coccidia</taxon>
        <taxon>Eucoccidiorida</taxon>
        <taxon>Eimeriorina</taxon>
        <taxon>Sarcocystidae</taxon>
        <taxon>Neospora</taxon>
    </lineage>
</organism>
<evidence type="ECO:0000256" key="3">
    <source>
        <dbReference type="SAM" id="SignalP"/>
    </source>
</evidence>
<dbReference type="OMA" id="SFLAWWR"/>
<reference evidence="6" key="3">
    <citation type="journal article" date="2012" name="PLoS Pathog.">
        <title>Comparative genomics of the apicomplexan parasites Toxoplasma gondii and Neospora caninum: Coccidia differing in host range and transmission strategy.</title>
        <authorList>
            <person name="Reid A.J."/>
            <person name="Vermont S.J."/>
            <person name="Cotton J.A."/>
            <person name="Harris D."/>
            <person name="Hill-Cawthorne G.A."/>
            <person name="Konen-Waisman S."/>
            <person name="Latham S.M."/>
            <person name="Mourier T."/>
            <person name="Norton R."/>
            <person name="Quail M.A."/>
            <person name="Sanders M."/>
            <person name="Shanmugam D."/>
            <person name="Sohal A."/>
            <person name="Wasmuth J.D."/>
            <person name="Brunk B."/>
            <person name="Grigg M.E."/>
            <person name="Howard J.C."/>
            <person name="Parkinson J."/>
            <person name="Roos D.S."/>
            <person name="Trees A.J."/>
            <person name="Berriman M."/>
            <person name="Pain A."/>
            <person name="Wastling J.M."/>
        </authorList>
    </citation>
    <scope>NUCLEOTIDE SEQUENCE [LARGE SCALE GENOMIC DNA]</scope>
    <source>
        <strain evidence="6">Liverpool</strain>
    </source>
</reference>
<keyword evidence="2" id="KW-0812">Transmembrane</keyword>
<feature type="chain" id="PRO_5007655106" description="Transmembrane protein" evidence="3">
    <location>
        <begin position="20"/>
        <end position="311"/>
    </location>
</feature>
<dbReference type="InParanoid" id="F0VFE9"/>
<dbReference type="eggNOG" id="ENOG502TM9R">
    <property type="taxonomic scope" value="Eukaryota"/>
</dbReference>
<feature type="compositionally biased region" description="Basic and acidic residues" evidence="1">
    <location>
        <begin position="59"/>
        <end position="70"/>
    </location>
</feature>
<dbReference type="GeneID" id="13444444"/>
<proteinExistence type="predicted"/>
<dbReference type="VEuPathDB" id="ToxoDB:NCLIV_022320"/>
<dbReference type="Proteomes" id="UP000007494">
    <property type="component" value="Chromosome VIIa"/>
</dbReference>
<evidence type="ECO:0000256" key="1">
    <source>
        <dbReference type="SAM" id="MobiDB-lite"/>
    </source>
</evidence>
<dbReference type="RefSeq" id="XP_003882475.1">
    <property type="nucleotide sequence ID" value="XM_003882426.1"/>
</dbReference>
<evidence type="ECO:0000313" key="4">
    <source>
        <dbReference type="EMBL" id="CBZ52443.1"/>
    </source>
</evidence>
<accession>F0VFE9</accession>
<keyword evidence="2" id="KW-0472">Membrane</keyword>